<feature type="transmembrane region" description="Helical" evidence="2">
    <location>
        <begin position="32"/>
        <end position="58"/>
    </location>
</feature>
<organism evidence="3 4">
    <name type="scientific">Panicum hallii var. hallii</name>
    <dbReference type="NCBI Taxonomy" id="1504633"/>
    <lineage>
        <taxon>Eukaryota</taxon>
        <taxon>Viridiplantae</taxon>
        <taxon>Streptophyta</taxon>
        <taxon>Embryophyta</taxon>
        <taxon>Tracheophyta</taxon>
        <taxon>Spermatophyta</taxon>
        <taxon>Magnoliopsida</taxon>
        <taxon>Liliopsida</taxon>
        <taxon>Poales</taxon>
        <taxon>Poaceae</taxon>
        <taxon>PACMAD clade</taxon>
        <taxon>Panicoideae</taxon>
        <taxon>Panicodae</taxon>
        <taxon>Paniceae</taxon>
        <taxon>Panicinae</taxon>
        <taxon>Panicum</taxon>
        <taxon>Panicum sect. Panicum</taxon>
    </lineage>
</organism>
<feature type="region of interest" description="Disordered" evidence="1">
    <location>
        <begin position="1"/>
        <end position="20"/>
    </location>
</feature>
<evidence type="ECO:0000256" key="2">
    <source>
        <dbReference type="SAM" id="Phobius"/>
    </source>
</evidence>
<evidence type="ECO:0000313" key="3">
    <source>
        <dbReference type="EMBL" id="PUZ70497.1"/>
    </source>
</evidence>
<sequence length="100" mass="10884">MTNTDQVSGLHVSIATQKDDQKRGMASVSVGYIHAFFFSCHVETELITVVLYALLWTLSCRPTTRHRAAVAPNGERQDLNGKGLHSPVPAAGQLHLRSAT</sequence>
<evidence type="ECO:0000256" key="1">
    <source>
        <dbReference type="SAM" id="MobiDB-lite"/>
    </source>
</evidence>
<keyword evidence="2" id="KW-0472">Membrane</keyword>
<dbReference type="AlphaFoldDB" id="A0A2T7ERP2"/>
<evidence type="ECO:0000313" key="4">
    <source>
        <dbReference type="Proteomes" id="UP000244336"/>
    </source>
</evidence>
<reference evidence="3 4" key="1">
    <citation type="submission" date="2018-04" db="EMBL/GenBank/DDBJ databases">
        <title>WGS assembly of Panicum hallii var. hallii HAL2.</title>
        <authorList>
            <person name="Lovell J."/>
            <person name="Jenkins J."/>
            <person name="Lowry D."/>
            <person name="Mamidi S."/>
            <person name="Sreedasyam A."/>
            <person name="Weng X."/>
            <person name="Barry K."/>
            <person name="Bonette J."/>
            <person name="Campitelli B."/>
            <person name="Daum C."/>
            <person name="Gordon S."/>
            <person name="Gould B."/>
            <person name="Lipzen A."/>
            <person name="MacQueen A."/>
            <person name="Palacio-Mejia J."/>
            <person name="Plott C."/>
            <person name="Shakirov E."/>
            <person name="Shu S."/>
            <person name="Yoshinaga Y."/>
            <person name="Zane M."/>
            <person name="Rokhsar D."/>
            <person name="Grimwood J."/>
            <person name="Schmutz J."/>
            <person name="Juenger T."/>
        </authorList>
    </citation>
    <scope>NUCLEOTIDE SEQUENCE [LARGE SCALE GENOMIC DNA]</scope>
    <source>
        <strain evidence="4">cv. HAL2</strain>
    </source>
</reference>
<dbReference type="Proteomes" id="UP000244336">
    <property type="component" value="Chromosome 2"/>
</dbReference>
<proteinExistence type="predicted"/>
<dbReference type="Gramene" id="PUZ70497">
    <property type="protein sequence ID" value="PUZ70497"/>
    <property type="gene ID" value="GQ55_2G236800"/>
</dbReference>
<name>A0A2T7ERP2_9POAL</name>
<accession>A0A2T7ERP2</accession>
<protein>
    <submittedName>
        <fullName evidence="3">Uncharacterized protein</fullName>
    </submittedName>
</protein>
<feature type="region of interest" description="Disordered" evidence="1">
    <location>
        <begin position="69"/>
        <end position="100"/>
    </location>
</feature>
<keyword evidence="2" id="KW-1133">Transmembrane helix</keyword>
<keyword evidence="2" id="KW-0812">Transmembrane</keyword>
<gene>
    <name evidence="3" type="ORF">GQ55_2G236800</name>
</gene>
<dbReference type="EMBL" id="CM009750">
    <property type="protein sequence ID" value="PUZ70497.1"/>
    <property type="molecule type" value="Genomic_DNA"/>
</dbReference>
<keyword evidence="4" id="KW-1185">Reference proteome</keyword>